<feature type="domain" description="SH3" evidence="7">
    <location>
        <begin position="30"/>
        <end position="90"/>
    </location>
</feature>
<keyword evidence="1 5" id="KW-0728">SH3 domain</keyword>
<comment type="caution">
    <text evidence="8">The sequence shown here is derived from an EMBL/GenBank/DDBJ whole genome shotgun (WGS) entry which is preliminary data.</text>
</comment>
<dbReference type="Pfam" id="PF00017">
    <property type="entry name" value="SH2"/>
    <property type="match status" value="1"/>
</dbReference>
<keyword evidence="9" id="KW-1185">Reference proteome</keyword>
<dbReference type="PROSITE" id="PS50002">
    <property type="entry name" value="SH3"/>
    <property type="match status" value="1"/>
</dbReference>
<dbReference type="EMBL" id="JAUYZG010000021">
    <property type="protein sequence ID" value="KAK2874242.1"/>
    <property type="molecule type" value="Genomic_DNA"/>
</dbReference>
<evidence type="ECO:0000256" key="4">
    <source>
        <dbReference type="PROSITE-ProRule" id="PRU00191"/>
    </source>
</evidence>
<evidence type="ECO:0000256" key="2">
    <source>
        <dbReference type="ARBA" id="ARBA00022999"/>
    </source>
</evidence>
<keyword evidence="2 4" id="KW-0727">SH2 domain</keyword>
<protein>
    <submittedName>
        <fullName evidence="8">Uncharacterized protein</fullName>
    </submittedName>
</protein>
<evidence type="ECO:0000256" key="5">
    <source>
        <dbReference type="PROSITE-ProRule" id="PRU00192"/>
    </source>
</evidence>
<proteinExistence type="predicted"/>
<dbReference type="InterPro" id="IPR043539">
    <property type="entry name" value="Grb2-like"/>
</dbReference>
<accession>A0AA88TG29</accession>
<dbReference type="Gene3D" id="3.30.505.10">
    <property type="entry name" value="SH2 domain"/>
    <property type="match status" value="1"/>
</dbReference>
<dbReference type="PRINTS" id="PR00401">
    <property type="entry name" value="SH2DOMAIN"/>
</dbReference>
<dbReference type="SUPFAM" id="SSF50044">
    <property type="entry name" value="SH3-domain"/>
    <property type="match status" value="1"/>
</dbReference>
<organism evidence="8 9">
    <name type="scientific">Cirrhinus molitorella</name>
    <name type="common">mud carp</name>
    <dbReference type="NCBI Taxonomy" id="172907"/>
    <lineage>
        <taxon>Eukaryota</taxon>
        <taxon>Metazoa</taxon>
        <taxon>Chordata</taxon>
        <taxon>Craniata</taxon>
        <taxon>Vertebrata</taxon>
        <taxon>Euteleostomi</taxon>
        <taxon>Actinopterygii</taxon>
        <taxon>Neopterygii</taxon>
        <taxon>Teleostei</taxon>
        <taxon>Ostariophysi</taxon>
        <taxon>Cypriniformes</taxon>
        <taxon>Cyprinidae</taxon>
        <taxon>Labeoninae</taxon>
        <taxon>Labeonini</taxon>
        <taxon>Cirrhinus</taxon>
    </lineage>
</organism>
<name>A0AA88TG29_9TELE</name>
<dbReference type="InterPro" id="IPR001452">
    <property type="entry name" value="SH3_domain"/>
</dbReference>
<evidence type="ECO:0000259" key="6">
    <source>
        <dbReference type="PROSITE" id="PS50001"/>
    </source>
</evidence>
<evidence type="ECO:0000256" key="3">
    <source>
        <dbReference type="ARBA" id="ARBA00023288"/>
    </source>
</evidence>
<evidence type="ECO:0000313" key="8">
    <source>
        <dbReference type="EMBL" id="KAK2874242.1"/>
    </source>
</evidence>
<evidence type="ECO:0000256" key="1">
    <source>
        <dbReference type="ARBA" id="ARBA00022443"/>
    </source>
</evidence>
<feature type="domain" description="SH2" evidence="6">
    <location>
        <begin position="92"/>
        <end position="188"/>
    </location>
</feature>
<dbReference type="PROSITE" id="PS50001">
    <property type="entry name" value="SH2"/>
    <property type="match status" value="1"/>
</dbReference>
<dbReference type="AlphaFoldDB" id="A0AA88TG29"/>
<dbReference type="Gene3D" id="2.30.30.40">
    <property type="entry name" value="SH3 Domains"/>
    <property type="match status" value="1"/>
</dbReference>
<evidence type="ECO:0000313" key="9">
    <source>
        <dbReference type="Proteomes" id="UP001187343"/>
    </source>
</evidence>
<evidence type="ECO:0000259" key="7">
    <source>
        <dbReference type="PROSITE" id="PS50002"/>
    </source>
</evidence>
<sequence>MGCLTSRLWHRSAIHRLEEPVLVSDEAPGNHMCTAVALCNFPPRRSDEHTIFLGDRLNIISEDDDMLTVRSTSTGTEFFIPHAYVSKVHNRWLFEGITRRDAEQLLLLPPNYSGCFLIRESQSSPGSYSLSTRQDRGHLQFVKHYRVNQLHNGWFYIHKNHCFSTLTQLVDYYTGSSNGTYCQLTEPCLLQDSNRVIEHRPSTVAIQRSNLNWRDLSRSMIQRQLKGTDQECLVSEGLRETMQAYFYVTENSNYED</sequence>
<dbReference type="SMART" id="SM00252">
    <property type="entry name" value="SH2"/>
    <property type="match status" value="1"/>
</dbReference>
<dbReference type="Proteomes" id="UP001187343">
    <property type="component" value="Unassembled WGS sequence"/>
</dbReference>
<dbReference type="InterPro" id="IPR000980">
    <property type="entry name" value="SH2"/>
</dbReference>
<dbReference type="PANTHER" id="PTHR46037">
    <property type="entry name" value="PROTEIN ENHANCER OF SEVENLESS 2B"/>
    <property type="match status" value="1"/>
</dbReference>
<dbReference type="SUPFAM" id="SSF55550">
    <property type="entry name" value="SH2 domain"/>
    <property type="match status" value="1"/>
</dbReference>
<reference evidence="8" key="1">
    <citation type="submission" date="2023-08" db="EMBL/GenBank/DDBJ databases">
        <title>Chromosome-level Genome Assembly of mud carp (Cirrhinus molitorella).</title>
        <authorList>
            <person name="Liu H."/>
        </authorList>
    </citation>
    <scope>NUCLEOTIDE SEQUENCE</scope>
    <source>
        <strain evidence="8">Prfri</strain>
        <tissue evidence="8">Muscle</tissue>
    </source>
</reference>
<gene>
    <name evidence="8" type="ORF">Q8A67_021395</name>
</gene>
<dbReference type="InterPro" id="IPR036860">
    <property type="entry name" value="SH2_dom_sf"/>
</dbReference>
<keyword evidence="3" id="KW-0449">Lipoprotein</keyword>
<dbReference type="InterPro" id="IPR036028">
    <property type="entry name" value="SH3-like_dom_sf"/>
</dbReference>